<sequence>MSDGYPLHEPALSWEPATTGFEPTAAANDAPPRVRDDDLLRLADWLPRLGPVLWVHRDPRHPPHEHACVTTRGVMLIDHPALLALGRAVDLVAGSTVTPHGPREWLALRDAHGRVQAKLFLLPDTDYLAWDRMLADFGERLQREEPVAACSRWQAPMSYLRGALTRLGAPWRAQLLTFSVQRLPWVQALGAQPPAALSALGRGLAEAIAADERADGLGAAAS</sequence>
<dbReference type="AlphaFoldDB" id="A0A2W5KPF8"/>
<comment type="caution">
    <text evidence="2">The sequence shown here is derived from an EMBL/GenBank/DDBJ whole genome shotgun (WGS) entry which is preliminary data.</text>
</comment>
<organism evidence="2 3">
    <name type="scientific">Rhodanobacter denitrificans</name>
    <dbReference type="NCBI Taxonomy" id="666685"/>
    <lineage>
        <taxon>Bacteria</taxon>
        <taxon>Pseudomonadati</taxon>
        <taxon>Pseudomonadota</taxon>
        <taxon>Gammaproteobacteria</taxon>
        <taxon>Lysobacterales</taxon>
        <taxon>Rhodanobacteraceae</taxon>
        <taxon>Rhodanobacter</taxon>
    </lineage>
</organism>
<evidence type="ECO:0000256" key="1">
    <source>
        <dbReference type="SAM" id="MobiDB-lite"/>
    </source>
</evidence>
<dbReference type="SUPFAM" id="SSF144064">
    <property type="entry name" value="Heme iron utilization protein-like"/>
    <property type="match status" value="1"/>
</dbReference>
<gene>
    <name evidence="2" type="ORF">DI564_05980</name>
</gene>
<evidence type="ECO:0000313" key="3">
    <source>
        <dbReference type="Proteomes" id="UP000249046"/>
    </source>
</evidence>
<evidence type="ECO:0008006" key="4">
    <source>
        <dbReference type="Google" id="ProtNLM"/>
    </source>
</evidence>
<feature type="region of interest" description="Disordered" evidence="1">
    <location>
        <begin position="1"/>
        <end position="30"/>
    </location>
</feature>
<accession>A0A2W5KPF8</accession>
<reference evidence="2 3" key="1">
    <citation type="submission" date="2017-08" db="EMBL/GenBank/DDBJ databases">
        <title>Infants hospitalized years apart are colonized by the same room-sourced microbial strains.</title>
        <authorList>
            <person name="Brooks B."/>
            <person name="Olm M.R."/>
            <person name="Firek B.A."/>
            <person name="Baker R."/>
            <person name="Thomas B.C."/>
            <person name="Morowitz M.J."/>
            <person name="Banfield J.F."/>
        </authorList>
    </citation>
    <scope>NUCLEOTIDE SEQUENCE [LARGE SCALE GENOMIC DNA]</scope>
    <source>
        <strain evidence="2">S2_005_003_R2_42</strain>
    </source>
</reference>
<dbReference type="EMBL" id="QFPO01000004">
    <property type="protein sequence ID" value="PZQ17358.1"/>
    <property type="molecule type" value="Genomic_DNA"/>
</dbReference>
<dbReference type="Proteomes" id="UP000249046">
    <property type="component" value="Unassembled WGS sequence"/>
</dbReference>
<protein>
    <recommendedName>
        <fullName evidence="4">Hemin transport protein</fullName>
    </recommendedName>
</protein>
<name>A0A2W5KPF8_9GAMM</name>
<proteinExistence type="predicted"/>
<evidence type="ECO:0000313" key="2">
    <source>
        <dbReference type="EMBL" id="PZQ17358.1"/>
    </source>
</evidence>